<dbReference type="Pfam" id="PF00240">
    <property type="entry name" value="ubiquitin"/>
    <property type="match status" value="1"/>
</dbReference>
<keyword evidence="3" id="KW-1185">Reference proteome</keyword>
<reference evidence="2" key="1">
    <citation type="submission" date="2023-07" db="EMBL/GenBank/DDBJ databases">
        <authorList>
            <consortium name="CYATHOMIX"/>
        </authorList>
    </citation>
    <scope>NUCLEOTIDE SEQUENCE</scope>
    <source>
        <strain evidence="2">N/A</strain>
    </source>
</reference>
<dbReference type="Proteomes" id="UP001176961">
    <property type="component" value="Unassembled WGS sequence"/>
</dbReference>
<proteinExistence type="predicted"/>
<dbReference type="Gene3D" id="3.10.20.90">
    <property type="entry name" value="Phosphatidylinositol 3-kinase Catalytic Subunit, Chain A, domain 1"/>
    <property type="match status" value="1"/>
</dbReference>
<comment type="caution">
    <text evidence="2">The sequence shown here is derived from an EMBL/GenBank/DDBJ whole genome shotgun (WGS) entry which is preliminary data.</text>
</comment>
<evidence type="ECO:0000313" key="3">
    <source>
        <dbReference type="Proteomes" id="UP001176961"/>
    </source>
</evidence>
<dbReference type="InterPro" id="IPR000626">
    <property type="entry name" value="Ubiquitin-like_dom"/>
</dbReference>
<protein>
    <recommendedName>
        <fullName evidence="1">Ubiquitin-like domain-containing protein</fullName>
    </recommendedName>
</protein>
<name>A0AA36GY56_CYLNA</name>
<dbReference type="InterPro" id="IPR029071">
    <property type="entry name" value="Ubiquitin-like_domsf"/>
</dbReference>
<accession>A0AA36GY56</accession>
<sequence length="84" mass="9586">MAFGGVVLQSLGLERYLERQGQVPGIKARIEALEGVSVQDQQLIFAGRQLDDDEVEPYSTLHFSLRYTTCCFIRNLRIVLRIML</sequence>
<gene>
    <name evidence="2" type="ORF">CYNAS_LOCUS12472</name>
</gene>
<dbReference type="AlphaFoldDB" id="A0AA36GY56"/>
<dbReference type="PROSITE" id="PS50053">
    <property type="entry name" value="UBIQUITIN_2"/>
    <property type="match status" value="1"/>
</dbReference>
<evidence type="ECO:0000259" key="1">
    <source>
        <dbReference type="PROSITE" id="PS50053"/>
    </source>
</evidence>
<organism evidence="2 3">
    <name type="scientific">Cylicocyclus nassatus</name>
    <name type="common">Nematode worm</name>
    <dbReference type="NCBI Taxonomy" id="53992"/>
    <lineage>
        <taxon>Eukaryota</taxon>
        <taxon>Metazoa</taxon>
        <taxon>Ecdysozoa</taxon>
        <taxon>Nematoda</taxon>
        <taxon>Chromadorea</taxon>
        <taxon>Rhabditida</taxon>
        <taxon>Rhabditina</taxon>
        <taxon>Rhabditomorpha</taxon>
        <taxon>Strongyloidea</taxon>
        <taxon>Strongylidae</taxon>
        <taxon>Cylicocyclus</taxon>
    </lineage>
</organism>
<dbReference type="SUPFAM" id="SSF54236">
    <property type="entry name" value="Ubiquitin-like"/>
    <property type="match status" value="1"/>
</dbReference>
<evidence type="ECO:0000313" key="2">
    <source>
        <dbReference type="EMBL" id="CAJ0600489.1"/>
    </source>
</evidence>
<dbReference type="CDD" id="cd17039">
    <property type="entry name" value="Ubl_ubiquitin_like"/>
    <property type="match status" value="1"/>
</dbReference>
<dbReference type="EMBL" id="CATQJL010000223">
    <property type="protein sequence ID" value="CAJ0600489.1"/>
    <property type="molecule type" value="Genomic_DNA"/>
</dbReference>
<feature type="domain" description="Ubiquitin-like" evidence="1">
    <location>
        <begin position="6"/>
        <end position="54"/>
    </location>
</feature>